<dbReference type="InterPro" id="IPR035897">
    <property type="entry name" value="Toll_tir_struct_dom_sf"/>
</dbReference>
<dbReference type="EMBL" id="BEYU01000012">
    <property type="protein sequence ID" value="GBG25472.1"/>
    <property type="molecule type" value="Genomic_DNA"/>
</dbReference>
<dbReference type="Proteomes" id="UP000241890">
    <property type="component" value="Unassembled WGS sequence"/>
</dbReference>
<dbReference type="InParanoid" id="A0A2R5G386"/>
<reference evidence="1 2" key="1">
    <citation type="submission" date="2017-12" db="EMBL/GenBank/DDBJ databases">
        <title>Sequencing, de novo assembly and annotation of complete genome of a new Thraustochytrid species, strain FCC1311.</title>
        <authorList>
            <person name="Sedici K."/>
            <person name="Godart F."/>
            <person name="Aiese Cigliano R."/>
            <person name="Sanseverino W."/>
            <person name="Barakat M."/>
            <person name="Ortet P."/>
            <person name="Marechal E."/>
            <person name="Cagnac O."/>
            <person name="Amato A."/>
        </authorList>
    </citation>
    <scope>NUCLEOTIDE SEQUENCE [LARGE SCALE GENOMIC DNA]</scope>
</reference>
<evidence type="ECO:0000313" key="1">
    <source>
        <dbReference type="EMBL" id="GBG25472.1"/>
    </source>
</evidence>
<name>A0A2R5G386_9STRA</name>
<dbReference type="AlphaFoldDB" id="A0A2R5G386"/>
<proteinExistence type="predicted"/>
<accession>A0A2R5G386</accession>
<dbReference type="Gene3D" id="3.40.50.10140">
    <property type="entry name" value="Toll/interleukin-1 receptor homology (TIR) domain"/>
    <property type="match status" value="1"/>
</dbReference>
<protein>
    <submittedName>
        <fullName evidence="1">Uncharacterized protein</fullName>
    </submittedName>
</protein>
<sequence>MQSQAAGIVKDLATGLERNRVSSWVDMNATEIHLQSMHRGVISSQRFIKVLTKDVLFRPYCLAELNFAVQNFKVLALS</sequence>
<evidence type="ECO:0000313" key="2">
    <source>
        <dbReference type="Proteomes" id="UP000241890"/>
    </source>
</evidence>
<organism evidence="1 2">
    <name type="scientific">Hondaea fermentalgiana</name>
    <dbReference type="NCBI Taxonomy" id="2315210"/>
    <lineage>
        <taxon>Eukaryota</taxon>
        <taxon>Sar</taxon>
        <taxon>Stramenopiles</taxon>
        <taxon>Bigyra</taxon>
        <taxon>Labyrinthulomycetes</taxon>
        <taxon>Thraustochytrida</taxon>
        <taxon>Thraustochytriidae</taxon>
        <taxon>Hondaea</taxon>
    </lineage>
</organism>
<keyword evidence="2" id="KW-1185">Reference proteome</keyword>
<comment type="caution">
    <text evidence="1">The sequence shown here is derived from an EMBL/GenBank/DDBJ whole genome shotgun (WGS) entry which is preliminary data.</text>
</comment>
<gene>
    <name evidence="1" type="ORF">FCC1311_016912</name>
</gene>
<dbReference type="SUPFAM" id="SSF52200">
    <property type="entry name" value="Toll/Interleukin receptor TIR domain"/>
    <property type="match status" value="1"/>
</dbReference>